<dbReference type="Proteomes" id="UP000266327">
    <property type="component" value="Unassembled WGS sequence"/>
</dbReference>
<dbReference type="SUPFAM" id="SSF52096">
    <property type="entry name" value="ClpP/crotonase"/>
    <property type="match status" value="1"/>
</dbReference>
<evidence type="ECO:0000259" key="7">
    <source>
        <dbReference type="Pfam" id="PF01343"/>
    </source>
</evidence>
<organism evidence="8 9">
    <name type="scientific">Noviherbaspirillum sedimenti</name>
    <dbReference type="NCBI Taxonomy" id="2320865"/>
    <lineage>
        <taxon>Bacteria</taxon>
        <taxon>Pseudomonadati</taxon>
        <taxon>Pseudomonadota</taxon>
        <taxon>Betaproteobacteria</taxon>
        <taxon>Burkholderiales</taxon>
        <taxon>Oxalobacteraceae</taxon>
        <taxon>Noviherbaspirillum</taxon>
    </lineage>
</organism>
<keyword evidence="6" id="KW-0812">Transmembrane</keyword>
<evidence type="ECO:0000256" key="5">
    <source>
        <dbReference type="SAM" id="MobiDB-lite"/>
    </source>
</evidence>
<protein>
    <submittedName>
        <fullName evidence="8">S49 family peptidase</fullName>
    </submittedName>
</protein>
<dbReference type="Gene3D" id="3.90.226.10">
    <property type="entry name" value="2-enoyl-CoA Hydratase, Chain A, domain 1"/>
    <property type="match status" value="1"/>
</dbReference>
<comment type="similarity">
    <text evidence="1">Belongs to the peptidase S49 family.</text>
</comment>
<dbReference type="InterPro" id="IPR047272">
    <property type="entry name" value="S49_SppA_C"/>
</dbReference>
<name>A0A3A3FWG1_9BURK</name>
<keyword evidence="2" id="KW-0645">Protease</keyword>
<feature type="region of interest" description="Disordered" evidence="5">
    <location>
        <begin position="1"/>
        <end position="21"/>
    </location>
</feature>
<keyword evidence="6" id="KW-1133">Transmembrane helix</keyword>
<accession>A0A3A3FWG1</accession>
<dbReference type="InterPro" id="IPR002142">
    <property type="entry name" value="Peptidase_S49"/>
</dbReference>
<dbReference type="Pfam" id="PF01343">
    <property type="entry name" value="Peptidase_S49"/>
    <property type="match status" value="1"/>
</dbReference>
<comment type="caution">
    <text evidence="8">The sequence shown here is derived from an EMBL/GenBank/DDBJ whole genome shotgun (WGS) entry which is preliminary data.</text>
</comment>
<feature type="transmembrane region" description="Helical" evidence="6">
    <location>
        <begin position="62"/>
        <end position="84"/>
    </location>
</feature>
<evidence type="ECO:0000256" key="4">
    <source>
        <dbReference type="ARBA" id="ARBA00022825"/>
    </source>
</evidence>
<dbReference type="PANTHER" id="PTHR42987">
    <property type="entry name" value="PEPTIDASE S49"/>
    <property type="match status" value="1"/>
</dbReference>
<keyword evidence="6" id="KW-0472">Membrane</keyword>
<dbReference type="EMBL" id="QYUQ01000002">
    <property type="protein sequence ID" value="RJG00553.1"/>
    <property type="molecule type" value="Genomic_DNA"/>
</dbReference>
<dbReference type="GO" id="GO:0006508">
    <property type="term" value="P:proteolysis"/>
    <property type="evidence" value="ECO:0007669"/>
    <property type="project" value="UniProtKB-KW"/>
</dbReference>
<evidence type="ECO:0000313" key="9">
    <source>
        <dbReference type="Proteomes" id="UP000266327"/>
    </source>
</evidence>
<reference evidence="9" key="1">
    <citation type="submission" date="2018-09" db="EMBL/GenBank/DDBJ databases">
        <authorList>
            <person name="Zhu H."/>
        </authorList>
    </citation>
    <scope>NUCLEOTIDE SEQUENCE [LARGE SCALE GENOMIC DNA]</scope>
    <source>
        <strain evidence="9">K1S02-23</strain>
    </source>
</reference>
<dbReference type="Gene3D" id="6.20.330.10">
    <property type="match status" value="1"/>
</dbReference>
<evidence type="ECO:0000256" key="6">
    <source>
        <dbReference type="SAM" id="Phobius"/>
    </source>
</evidence>
<dbReference type="PANTHER" id="PTHR42987:SF8">
    <property type="entry name" value="PROTEINASE"/>
    <property type="match status" value="1"/>
</dbReference>
<evidence type="ECO:0000256" key="2">
    <source>
        <dbReference type="ARBA" id="ARBA00022670"/>
    </source>
</evidence>
<gene>
    <name evidence="8" type="ORF">D3878_02330</name>
</gene>
<dbReference type="GO" id="GO:0008236">
    <property type="term" value="F:serine-type peptidase activity"/>
    <property type="evidence" value="ECO:0007669"/>
    <property type="project" value="UniProtKB-KW"/>
</dbReference>
<feature type="domain" description="Peptidase S49" evidence="7">
    <location>
        <begin position="160"/>
        <end position="303"/>
    </location>
</feature>
<evidence type="ECO:0000313" key="8">
    <source>
        <dbReference type="EMBL" id="RJG00553.1"/>
    </source>
</evidence>
<keyword evidence="4" id="KW-0720">Serine protease</keyword>
<keyword evidence="3" id="KW-0378">Hydrolase</keyword>
<evidence type="ECO:0000256" key="1">
    <source>
        <dbReference type="ARBA" id="ARBA00008683"/>
    </source>
</evidence>
<proteinExistence type="inferred from homology"/>
<dbReference type="InterPro" id="IPR029045">
    <property type="entry name" value="ClpP/crotonase-like_dom_sf"/>
</dbReference>
<dbReference type="RefSeq" id="WP_119784008.1">
    <property type="nucleotide sequence ID" value="NZ_QYUQ01000002.1"/>
</dbReference>
<dbReference type="AlphaFoldDB" id="A0A3A3FWG1"/>
<dbReference type="CDD" id="cd07023">
    <property type="entry name" value="S49_Sppa_N_C"/>
    <property type="match status" value="1"/>
</dbReference>
<keyword evidence="9" id="KW-1185">Reference proteome</keyword>
<dbReference type="OrthoDB" id="9764363at2"/>
<evidence type="ECO:0000256" key="3">
    <source>
        <dbReference type="ARBA" id="ARBA00022801"/>
    </source>
</evidence>
<sequence>MIQDEKTLEQRTPPLQELPPVPPQNETVMLQLLREMREQRLALQAEHHLAASERRVERRWKMFFQGVFFVAPLILGLLYFSFFLSSSGFRWGPFDEVVGVVRIDGQISSSSPSSADKIIPALGKAFAHANVKAVILSIDSPGGAPVESERINNAIASLKKKYDKPVVAVINNLGASAAYLIALHADKIVAGKYSLVGSIGAIMTPWELHRAMGRLNVTQRVYASGKMKSFLNPFTPVSPEMDAKAQQLVGQMGQTFVNELKAARGAALKPGVDYGSGEVWGGLEAKEIGLIDDIGTLDEVAQQSWGLKTYDFGPHQAGIGAFSAQANASVLQLLEHFLAQQRFQLR</sequence>